<comment type="caution">
    <text evidence="8">Lacks conserved residue(s) required for the propagation of feature annotation.</text>
</comment>
<dbReference type="Gene3D" id="3.90.550.10">
    <property type="entry name" value="Spore Coat Polysaccharide Biosynthesis Protein SpsA, Chain A"/>
    <property type="match status" value="1"/>
</dbReference>
<dbReference type="InterPro" id="IPR025877">
    <property type="entry name" value="MobA-like_NTP_Trfase"/>
</dbReference>
<proteinExistence type="inferred from homology"/>
<dbReference type="EMBL" id="JAGGKX010000009">
    <property type="protein sequence ID" value="MBP1969894.1"/>
    <property type="molecule type" value="Genomic_DNA"/>
</dbReference>
<dbReference type="CDD" id="cd02503">
    <property type="entry name" value="MobA"/>
    <property type="match status" value="1"/>
</dbReference>
<organism evidence="10 11">
    <name type="scientific">Virgibacillus natechei</name>
    <dbReference type="NCBI Taxonomy" id="1216297"/>
    <lineage>
        <taxon>Bacteria</taxon>
        <taxon>Bacillati</taxon>
        <taxon>Bacillota</taxon>
        <taxon>Bacilli</taxon>
        <taxon>Bacillales</taxon>
        <taxon>Bacillaceae</taxon>
        <taxon>Virgibacillus</taxon>
    </lineage>
</organism>
<feature type="binding site" evidence="8">
    <location>
        <position position="71"/>
    </location>
    <ligand>
        <name>GTP</name>
        <dbReference type="ChEBI" id="CHEBI:37565"/>
    </ligand>
</feature>
<feature type="binding site" evidence="8">
    <location>
        <position position="102"/>
    </location>
    <ligand>
        <name>GTP</name>
        <dbReference type="ChEBI" id="CHEBI:37565"/>
    </ligand>
</feature>
<keyword evidence="10" id="KW-0548">Nucleotidyltransferase</keyword>
<dbReference type="EC" id="2.7.7.77" evidence="8"/>
<protein>
    <recommendedName>
        <fullName evidence="8">Probable molybdenum cofactor guanylyltransferase</fullName>
        <shortName evidence="8">MoCo guanylyltransferase</shortName>
        <ecNumber evidence="8">2.7.7.77</ecNumber>
    </recommendedName>
    <alternativeName>
        <fullName evidence="8">GTP:molybdopterin guanylyltransferase</fullName>
    </alternativeName>
    <alternativeName>
        <fullName evidence="8">Mo-MPT guanylyltransferase</fullName>
    </alternativeName>
    <alternativeName>
        <fullName evidence="8">Molybdopterin guanylyltransferase</fullName>
    </alternativeName>
    <alternativeName>
        <fullName evidence="8">Molybdopterin-guanine dinucleotide synthase</fullName>
        <shortName evidence="8">MGD synthase</shortName>
    </alternativeName>
</protein>
<dbReference type="Pfam" id="PF12804">
    <property type="entry name" value="NTP_transf_3"/>
    <property type="match status" value="1"/>
</dbReference>
<evidence type="ECO:0000256" key="5">
    <source>
        <dbReference type="ARBA" id="ARBA00022842"/>
    </source>
</evidence>
<keyword evidence="3 8" id="KW-0479">Metal-binding</keyword>
<keyword evidence="11" id="KW-1185">Reference proteome</keyword>
<evidence type="ECO:0000256" key="1">
    <source>
        <dbReference type="ARBA" id="ARBA00022490"/>
    </source>
</evidence>
<comment type="function">
    <text evidence="8">Transfers a GMP moiety from GTP to Mo-molybdopterin (Mo-MPT) cofactor (Moco or molybdenum cofactor) to form Mo-molybdopterin guanine dinucleotide (Mo-MGD) cofactor.</text>
</comment>
<dbReference type="Proteomes" id="UP001519345">
    <property type="component" value="Unassembled WGS sequence"/>
</dbReference>
<comment type="cofactor">
    <cofactor evidence="8">
        <name>Mg(2+)</name>
        <dbReference type="ChEBI" id="CHEBI:18420"/>
    </cofactor>
</comment>
<comment type="caution">
    <text evidence="10">The sequence shown here is derived from an EMBL/GenBank/DDBJ whole genome shotgun (WGS) entry which is preliminary data.</text>
</comment>
<evidence type="ECO:0000256" key="4">
    <source>
        <dbReference type="ARBA" id="ARBA00022741"/>
    </source>
</evidence>
<name>A0ABS4IIS6_9BACI</name>
<feature type="binding site" evidence="8">
    <location>
        <position position="102"/>
    </location>
    <ligand>
        <name>Mg(2+)</name>
        <dbReference type="ChEBI" id="CHEBI:18420"/>
    </ligand>
</feature>
<keyword evidence="5 8" id="KW-0460">Magnesium</keyword>
<dbReference type="GO" id="GO:0061603">
    <property type="term" value="F:molybdenum cofactor guanylyltransferase activity"/>
    <property type="evidence" value="ECO:0007669"/>
    <property type="project" value="UniProtKB-EC"/>
</dbReference>
<evidence type="ECO:0000259" key="9">
    <source>
        <dbReference type="Pfam" id="PF12804"/>
    </source>
</evidence>
<comment type="domain">
    <text evidence="8">The N-terminal domain determines nucleotide recognition and specific binding, while the C-terminal domain determines the specific binding to the target protein.</text>
</comment>
<gene>
    <name evidence="8" type="primary">mobA</name>
    <name evidence="10" type="ORF">J2Z83_002002</name>
</gene>
<keyword evidence="4 8" id="KW-0547">Nucleotide-binding</keyword>
<comment type="similarity">
    <text evidence="8">Belongs to the MobA family.</text>
</comment>
<dbReference type="SUPFAM" id="SSF53448">
    <property type="entry name" value="Nucleotide-diphospho-sugar transferases"/>
    <property type="match status" value="1"/>
</dbReference>
<comment type="catalytic activity">
    <reaction evidence="8">
        <text>Mo-molybdopterin + GTP + H(+) = Mo-molybdopterin guanine dinucleotide + diphosphate</text>
        <dbReference type="Rhea" id="RHEA:34243"/>
        <dbReference type="ChEBI" id="CHEBI:15378"/>
        <dbReference type="ChEBI" id="CHEBI:33019"/>
        <dbReference type="ChEBI" id="CHEBI:37565"/>
        <dbReference type="ChEBI" id="CHEBI:71302"/>
        <dbReference type="ChEBI" id="CHEBI:71310"/>
        <dbReference type="EC" id="2.7.7.77"/>
    </reaction>
</comment>
<keyword evidence="1 8" id="KW-0963">Cytoplasm</keyword>
<evidence type="ECO:0000313" key="10">
    <source>
        <dbReference type="EMBL" id="MBP1969894.1"/>
    </source>
</evidence>
<keyword evidence="7 8" id="KW-0501">Molybdenum cofactor biosynthesis</keyword>
<feature type="binding site" evidence="8">
    <location>
        <position position="22"/>
    </location>
    <ligand>
        <name>GTP</name>
        <dbReference type="ChEBI" id="CHEBI:37565"/>
    </ligand>
</feature>
<dbReference type="InterPro" id="IPR029044">
    <property type="entry name" value="Nucleotide-diphossugar_trans"/>
</dbReference>
<dbReference type="RefSeq" id="WP_209463063.1">
    <property type="nucleotide sequence ID" value="NZ_CP110224.1"/>
</dbReference>
<evidence type="ECO:0000256" key="6">
    <source>
        <dbReference type="ARBA" id="ARBA00023134"/>
    </source>
</evidence>
<dbReference type="PANTHER" id="PTHR19136:SF81">
    <property type="entry name" value="MOLYBDENUM COFACTOR GUANYLYLTRANSFERASE"/>
    <property type="match status" value="1"/>
</dbReference>
<dbReference type="HAMAP" id="MF_00316">
    <property type="entry name" value="MobA"/>
    <property type="match status" value="1"/>
</dbReference>
<evidence type="ECO:0000256" key="8">
    <source>
        <dbReference type="HAMAP-Rule" id="MF_00316"/>
    </source>
</evidence>
<comment type="subcellular location">
    <subcellularLocation>
        <location evidence="8">Cytoplasm</location>
    </subcellularLocation>
</comment>
<dbReference type="InterPro" id="IPR013482">
    <property type="entry name" value="Molybde_CF_guanTrfase"/>
</dbReference>
<evidence type="ECO:0000256" key="7">
    <source>
        <dbReference type="ARBA" id="ARBA00023150"/>
    </source>
</evidence>
<keyword evidence="6 8" id="KW-0342">GTP-binding</keyword>
<sequence length="192" mass="21693">MTGKIQGVILAGGMSRRFGSPKAFAEKDGIPFYQYSIDALKPFVNSIIIVTNPRLKHLFKQEDESMKVVNDLDNYRGEGPLAGIYTAMETSNAAWYIVTPIDVPFMETRVINELVYHIDADVDAIIPIVSGKMQPLISIFHHSIKEVIKSQLDNGERSVDQLLKRCKVNYVPMDGEKAFININHQSDYQKFL</sequence>
<feature type="domain" description="MobA-like NTP transferase" evidence="9">
    <location>
        <begin position="7"/>
        <end position="160"/>
    </location>
</feature>
<keyword evidence="2 8" id="KW-0808">Transferase</keyword>
<evidence type="ECO:0000256" key="3">
    <source>
        <dbReference type="ARBA" id="ARBA00022723"/>
    </source>
</evidence>
<reference evidence="10 11" key="1">
    <citation type="submission" date="2021-03" db="EMBL/GenBank/DDBJ databases">
        <title>Genomic Encyclopedia of Type Strains, Phase IV (KMG-IV): sequencing the most valuable type-strain genomes for metagenomic binning, comparative biology and taxonomic classification.</title>
        <authorList>
            <person name="Goeker M."/>
        </authorList>
    </citation>
    <scope>NUCLEOTIDE SEQUENCE [LARGE SCALE GENOMIC DNA]</scope>
    <source>
        <strain evidence="10 11">DSM 25609</strain>
    </source>
</reference>
<dbReference type="PANTHER" id="PTHR19136">
    <property type="entry name" value="MOLYBDENUM COFACTOR GUANYLYLTRANSFERASE"/>
    <property type="match status" value="1"/>
</dbReference>
<evidence type="ECO:0000313" key="11">
    <source>
        <dbReference type="Proteomes" id="UP001519345"/>
    </source>
</evidence>
<evidence type="ECO:0000256" key="2">
    <source>
        <dbReference type="ARBA" id="ARBA00022679"/>
    </source>
</evidence>
<feature type="binding site" evidence="8">
    <location>
        <begin position="10"/>
        <end position="12"/>
    </location>
    <ligand>
        <name>GTP</name>
        <dbReference type="ChEBI" id="CHEBI:37565"/>
    </ligand>
</feature>
<accession>A0ABS4IIS6</accession>